<dbReference type="PANTHER" id="PTHR19836:SF19">
    <property type="entry name" value="SMALL RIBOSOMAL SUBUNIT PROTEIN US14M"/>
    <property type="match status" value="1"/>
</dbReference>
<keyword evidence="1 10" id="KW-0479">Metal-binding</keyword>
<dbReference type="GO" id="GO:0019843">
    <property type="term" value="F:rRNA binding"/>
    <property type="evidence" value="ECO:0007669"/>
    <property type="project" value="UniProtKB-UniRule"/>
</dbReference>
<reference evidence="11" key="2">
    <citation type="journal article" date="2021" name="PeerJ">
        <title>Extensive microbial diversity within the chicken gut microbiome revealed by metagenomics and culture.</title>
        <authorList>
            <person name="Gilroy R."/>
            <person name="Ravi A."/>
            <person name="Getino M."/>
            <person name="Pursley I."/>
            <person name="Horton D.L."/>
            <person name="Alikhan N.F."/>
            <person name="Baker D."/>
            <person name="Gharbi K."/>
            <person name="Hall N."/>
            <person name="Watson M."/>
            <person name="Adriaenssens E.M."/>
            <person name="Foster-Nyarko E."/>
            <person name="Jarju S."/>
            <person name="Secka A."/>
            <person name="Antonio M."/>
            <person name="Oren A."/>
            <person name="Chaudhuri R.R."/>
            <person name="La Ragione R."/>
            <person name="Hildebrand F."/>
            <person name="Pallen M.J."/>
        </authorList>
    </citation>
    <scope>NUCLEOTIDE SEQUENCE</scope>
    <source>
        <strain evidence="11">13361</strain>
    </source>
</reference>
<dbReference type="InterPro" id="IPR043140">
    <property type="entry name" value="Ribosomal_uS14_sf"/>
</dbReference>
<evidence type="ECO:0000256" key="8">
    <source>
        <dbReference type="ARBA" id="ARBA00047110"/>
    </source>
</evidence>
<sequence length="61" mass="7113">MAKKSMILKQQAGSKFSSRRYNRCKICGRPHAYLRDYGVCRICFRELAYKGQIPGVRKASW</sequence>
<keyword evidence="4 10" id="KW-0694">RNA-binding</keyword>
<evidence type="ECO:0000256" key="7">
    <source>
        <dbReference type="ARBA" id="ARBA00035167"/>
    </source>
</evidence>
<dbReference type="GO" id="GO:0006412">
    <property type="term" value="P:translation"/>
    <property type="evidence" value="ECO:0007669"/>
    <property type="project" value="UniProtKB-UniRule"/>
</dbReference>
<comment type="cofactor">
    <cofactor evidence="10">
        <name>Zn(2+)</name>
        <dbReference type="ChEBI" id="CHEBI:29105"/>
    </cofactor>
    <text evidence="10">Binds 1 zinc ion per subunit.</text>
</comment>
<reference evidence="11" key="1">
    <citation type="submission" date="2020-10" db="EMBL/GenBank/DDBJ databases">
        <authorList>
            <person name="Gilroy R."/>
        </authorList>
    </citation>
    <scope>NUCLEOTIDE SEQUENCE</scope>
    <source>
        <strain evidence="11">13361</strain>
    </source>
</reference>
<dbReference type="InterPro" id="IPR001209">
    <property type="entry name" value="Ribosomal_uS14"/>
</dbReference>
<evidence type="ECO:0000256" key="6">
    <source>
        <dbReference type="ARBA" id="ARBA00023274"/>
    </source>
</evidence>
<evidence type="ECO:0000256" key="3">
    <source>
        <dbReference type="ARBA" id="ARBA00022833"/>
    </source>
</evidence>
<dbReference type="PANTHER" id="PTHR19836">
    <property type="entry name" value="30S RIBOSOMAL PROTEIN S14"/>
    <property type="match status" value="1"/>
</dbReference>
<name>A0A9D0Z144_9FIRM</name>
<dbReference type="FunFam" id="4.10.830.10:FF:000001">
    <property type="entry name" value="30S ribosomal protein S14 type Z"/>
    <property type="match status" value="1"/>
</dbReference>
<keyword evidence="6 10" id="KW-0687">Ribonucleoprotein</keyword>
<evidence type="ECO:0000256" key="2">
    <source>
        <dbReference type="ARBA" id="ARBA00022730"/>
    </source>
</evidence>
<dbReference type="SUPFAM" id="SSF57716">
    <property type="entry name" value="Glucocorticoid receptor-like (DNA-binding domain)"/>
    <property type="match status" value="1"/>
</dbReference>
<evidence type="ECO:0000256" key="10">
    <source>
        <dbReference type="HAMAP-Rule" id="MF_01364"/>
    </source>
</evidence>
<dbReference type="NCBIfam" id="NF005974">
    <property type="entry name" value="PRK08061.1"/>
    <property type="match status" value="1"/>
</dbReference>
<feature type="binding site" evidence="10">
    <location>
        <position position="27"/>
    </location>
    <ligand>
        <name>Zn(2+)</name>
        <dbReference type="ChEBI" id="CHEBI:29105"/>
    </ligand>
</feature>
<dbReference type="Pfam" id="PF00253">
    <property type="entry name" value="Ribosomal_S14"/>
    <property type="match status" value="1"/>
</dbReference>
<accession>A0A9D0Z144</accession>
<evidence type="ECO:0000256" key="5">
    <source>
        <dbReference type="ARBA" id="ARBA00022980"/>
    </source>
</evidence>
<evidence type="ECO:0000256" key="4">
    <source>
        <dbReference type="ARBA" id="ARBA00022884"/>
    </source>
</evidence>
<dbReference type="GO" id="GO:0005737">
    <property type="term" value="C:cytoplasm"/>
    <property type="evidence" value="ECO:0007669"/>
    <property type="project" value="UniProtKB-ARBA"/>
</dbReference>
<dbReference type="Proteomes" id="UP000886796">
    <property type="component" value="Unassembled WGS sequence"/>
</dbReference>
<comment type="similarity">
    <text evidence="9 10">Belongs to the universal ribosomal protein uS14 family. Zinc-binding uS14 subfamily.</text>
</comment>
<evidence type="ECO:0000313" key="11">
    <source>
        <dbReference type="EMBL" id="HIQ67122.1"/>
    </source>
</evidence>
<evidence type="ECO:0000256" key="9">
    <source>
        <dbReference type="ARBA" id="ARBA00060857"/>
    </source>
</evidence>
<gene>
    <name evidence="10" type="primary">rpsZ</name>
    <name evidence="10" type="synonym">rpsN</name>
    <name evidence="11" type="ORF">IAB74_01260</name>
</gene>
<dbReference type="EMBL" id="DVFK01000017">
    <property type="protein sequence ID" value="HIQ67122.1"/>
    <property type="molecule type" value="Genomic_DNA"/>
</dbReference>
<comment type="subunit">
    <text evidence="8 10">Part of the 30S ribosomal subunit. Contacts proteins S3 and S10.</text>
</comment>
<evidence type="ECO:0000256" key="1">
    <source>
        <dbReference type="ARBA" id="ARBA00022723"/>
    </source>
</evidence>
<dbReference type="GO" id="GO:0008270">
    <property type="term" value="F:zinc ion binding"/>
    <property type="evidence" value="ECO:0007669"/>
    <property type="project" value="UniProtKB-UniRule"/>
</dbReference>
<protein>
    <recommendedName>
        <fullName evidence="7 10">Small ribosomal subunit protein uS14</fullName>
    </recommendedName>
</protein>
<keyword evidence="5 10" id="KW-0689">Ribosomal protein</keyword>
<feature type="binding site" evidence="10">
    <location>
        <position position="40"/>
    </location>
    <ligand>
        <name>Zn(2+)</name>
        <dbReference type="ChEBI" id="CHEBI:29105"/>
    </ligand>
</feature>
<comment type="caution">
    <text evidence="11">The sequence shown here is derived from an EMBL/GenBank/DDBJ whole genome shotgun (WGS) entry which is preliminary data.</text>
</comment>
<dbReference type="HAMAP" id="MF_01364_B">
    <property type="entry name" value="Ribosomal_uS14_2_B"/>
    <property type="match status" value="1"/>
</dbReference>
<keyword evidence="3 10" id="KW-0862">Zinc</keyword>
<dbReference type="InterPro" id="IPR023053">
    <property type="entry name" value="Ribosomal_uS14_bact"/>
</dbReference>
<comment type="function">
    <text evidence="10">Binds 16S rRNA, required for the assembly of 30S particles and may also be responsible for determining the conformation of the 16S rRNA at the A site.</text>
</comment>
<keyword evidence="2 10" id="KW-0699">rRNA-binding</keyword>
<dbReference type="GO" id="GO:0015935">
    <property type="term" value="C:small ribosomal subunit"/>
    <property type="evidence" value="ECO:0007669"/>
    <property type="project" value="TreeGrafter"/>
</dbReference>
<feature type="binding site" evidence="10">
    <location>
        <position position="24"/>
    </location>
    <ligand>
        <name>Zn(2+)</name>
        <dbReference type="ChEBI" id="CHEBI:29105"/>
    </ligand>
</feature>
<feature type="binding site" evidence="10">
    <location>
        <position position="43"/>
    </location>
    <ligand>
        <name>Zn(2+)</name>
        <dbReference type="ChEBI" id="CHEBI:29105"/>
    </ligand>
</feature>
<evidence type="ECO:0000313" key="12">
    <source>
        <dbReference type="Proteomes" id="UP000886796"/>
    </source>
</evidence>
<dbReference type="Gene3D" id="4.10.830.10">
    <property type="entry name" value="30s Ribosomal Protein S14, Chain N"/>
    <property type="match status" value="1"/>
</dbReference>
<dbReference type="GO" id="GO:0003735">
    <property type="term" value="F:structural constituent of ribosome"/>
    <property type="evidence" value="ECO:0007669"/>
    <property type="project" value="InterPro"/>
</dbReference>
<organism evidence="11 12">
    <name type="scientific">Candidatus Faecousia excrementigallinarum</name>
    <dbReference type="NCBI Taxonomy" id="2840806"/>
    <lineage>
        <taxon>Bacteria</taxon>
        <taxon>Bacillati</taxon>
        <taxon>Bacillota</taxon>
        <taxon>Clostridia</taxon>
        <taxon>Eubacteriales</taxon>
        <taxon>Oscillospiraceae</taxon>
        <taxon>Faecousia</taxon>
    </lineage>
</organism>
<proteinExistence type="inferred from homology"/>
<dbReference type="AlphaFoldDB" id="A0A9D0Z144"/>